<protein>
    <recommendedName>
        <fullName evidence="4">Ubiquitin-like protease family profile domain-containing protein</fullName>
    </recommendedName>
</protein>
<evidence type="ECO:0000256" key="2">
    <source>
        <dbReference type="ARBA" id="ARBA00022670"/>
    </source>
</evidence>
<dbReference type="SUPFAM" id="SSF54001">
    <property type="entry name" value="Cysteine proteinases"/>
    <property type="match status" value="1"/>
</dbReference>
<dbReference type="Gene3D" id="3.40.395.10">
    <property type="entry name" value="Adenoviral Proteinase, Chain A"/>
    <property type="match status" value="1"/>
</dbReference>
<keyword evidence="3" id="KW-0378">Hydrolase</keyword>
<reference evidence="6" key="2">
    <citation type="submission" date="2015-01" db="EMBL/GenBank/DDBJ databases">
        <title>Evolutionary Origins and Diversification of the Mycorrhizal Mutualists.</title>
        <authorList>
            <consortium name="DOE Joint Genome Institute"/>
            <consortium name="Mycorrhizal Genomics Consortium"/>
            <person name="Kohler A."/>
            <person name="Kuo A."/>
            <person name="Nagy L.G."/>
            <person name="Floudas D."/>
            <person name="Copeland A."/>
            <person name="Barry K.W."/>
            <person name="Cichocki N."/>
            <person name="Veneault-Fourrey C."/>
            <person name="LaButti K."/>
            <person name="Lindquist E.A."/>
            <person name="Lipzen A."/>
            <person name="Lundell T."/>
            <person name="Morin E."/>
            <person name="Murat C."/>
            <person name="Riley R."/>
            <person name="Ohm R."/>
            <person name="Sun H."/>
            <person name="Tunlid A."/>
            <person name="Henrissat B."/>
            <person name="Grigoriev I.V."/>
            <person name="Hibbett D.S."/>
            <person name="Martin F."/>
        </authorList>
    </citation>
    <scope>NUCLEOTIDE SEQUENCE [LARGE SCALE GENOMIC DNA]</scope>
    <source>
        <strain evidence="6">Marx 270</strain>
    </source>
</reference>
<dbReference type="OrthoDB" id="2976051at2759"/>
<evidence type="ECO:0000256" key="3">
    <source>
        <dbReference type="ARBA" id="ARBA00022801"/>
    </source>
</evidence>
<evidence type="ECO:0000313" key="5">
    <source>
        <dbReference type="EMBL" id="KIN93741.1"/>
    </source>
</evidence>
<dbReference type="Proteomes" id="UP000054217">
    <property type="component" value="Unassembled WGS sequence"/>
</dbReference>
<dbReference type="InterPro" id="IPR003653">
    <property type="entry name" value="Peptidase_C48_C"/>
</dbReference>
<keyword evidence="6" id="KW-1185">Reference proteome</keyword>
<keyword evidence="2" id="KW-0645">Protease</keyword>
<dbReference type="GO" id="GO:0008234">
    <property type="term" value="F:cysteine-type peptidase activity"/>
    <property type="evidence" value="ECO:0007669"/>
    <property type="project" value="InterPro"/>
</dbReference>
<dbReference type="InParanoid" id="A0A0C3J7T4"/>
<dbReference type="AlphaFoldDB" id="A0A0C3J7T4"/>
<sequence>CVVFSTHDLLHIRYHAEDNVLWHNISWTRYWEKTMWILPIHWPSPVGHWVLCVIKFPSKQLLLFDSLTEQKPWKQDIKVTEYSC</sequence>
<comment type="similarity">
    <text evidence="1">Belongs to the peptidase C48 family.</text>
</comment>
<dbReference type="EMBL" id="KN832138">
    <property type="protein sequence ID" value="KIN93741.1"/>
    <property type="molecule type" value="Genomic_DNA"/>
</dbReference>
<dbReference type="InterPro" id="IPR038765">
    <property type="entry name" value="Papain-like_cys_pep_sf"/>
</dbReference>
<dbReference type="Pfam" id="PF02902">
    <property type="entry name" value="Peptidase_C48"/>
    <property type="match status" value="1"/>
</dbReference>
<evidence type="ECO:0000256" key="1">
    <source>
        <dbReference type="ARBA" id="ARBA00005234"/>
    </source>
</evidence>
<accession>A0A0C3J7T4</accession>
<feature type="domain" description="Ubiquitin-like protease family profile" evidence="4">
    <location>
        <begin position="29"/>
        <end position="72"/>
    </location>
</feature>
<feature type="non-terminal residue" evidence="5">
    <location>
        <position position="1"/>
    </location>
</feature>
<dbReference type="GO" id="GO:0019783">
    <property type="term" value="F:ubiquitin-like protein peptidase activity"/>
    <property type="evidence" value="ECO:0007669"/>
    <property type="project" value="UniProtKB-ARBA"/>
</dbReference>
<dbReference type="GO" id="GO:0006508">
    <property type="term" value="P:proteolysis"/>
    <property type="evidence" value="ECO:0007669"/>
    <property type="project" value="UniProtKB-KW"/>
</dbReference>
<evidence type="ECO:0000313" key="6">
    <source>
        <dbReference type="Proteomes" id="UP000054217"/>
    </source>
</evidence>
<organism evidence="5 6">
    <name type="scientific">Pisolithus tinctorius Marx 270</name>
    <dbReference type="NCBI Taxonomy" id="870435"/>
    <lineage>
        <taxon>Eukaryota</taxon>
        <taxon>Fungi</taxon>
        <taxon>Dikarya</taxon>
        <taxon>Basidiomycota</taxon>
        <taxon>Agaricomycotina</taxon>
        <taxon>Agaricomycetes</taxon>
        <taxon>Agaricomycetidae</taxon>
        <taxon>Boletales</taxon>
        <taxon>Sclerodermatineae</taxon>
        <taxon>Pisolithaceae</taxon>
        <taxon>Pisolithus</taxon>
    </lineage>
</organism>
<feature type="non-terminal residue" evidence="5">
    <location>
        <position position="84"/>
    </location>
</feature>
<reference evidence="5 6" key="1">
    <citation type="submission" date="2014-04" db="EMBL/GenBank/DDBJ databases">
        <authorList>
            <consortium name="DOE Joint Genome Institute"/>
            <person name="Kuo A."/>
            <person name="Kohler A."/>
            <person name="Costa M.D."/>
            <person name="Nagy L.G."/>
            <person name="Floudas D."/>
            <person name="Copeland A."/>
            <person name="Barry K.W."/>
            <person name="Cichocki N."/>
            <person name="Veneault-Fourrey C."/>
            <person name="LaButti K."/>
            <person name="Lindquist E.A."/>
            <person name="Lipzen A."/>
            <person name="Lundell T."/>
            <person name="Morin E."/>
            <person name="Murat C."/>
            <person name="Sun H."/>
            <person name="Tunlid A."/>
            <person name="Henrissat B."/>
            <person name="Grigoriev I.V."/>
            <person name="Hibbett D.S."/>
            <person name="Martin F."/>
            <person name="Nordberg H.P."/>
            <person name="Cantor M.N."/>
            <person name="Hua S.X."/>
        </authorList>
    </citation>
    <scope>NUCLEOTIDE SEQUENCE [LARGE SCALE GENOMIC DNA]</scope>
    <source>
        <strain evidence="5 6">Marx 270</strain>
    </source>
</reference>
<dbReference type="HOGENOM" id="CLU_2564715_0_0_1"/>
<proteinExistence type="inferred from homology"/>
<gene>
    <name evidence="5" type="ORF">M404DRAFT_69165</name>
</gene>
<evidence type="ECO:0000259" key="4">
    <source>
        <dbReference type="Pfam" id="PF02902"/>
    </source>
</evidence>
<name>A0A0C3J7T4_PISTI</name>
<dbReference type="STRING" id="870435.A0A0C3J7T4"/>